<proteinExistence type="predicted"/>
<reference evidence="1 2" key="1">
    <citation type="submission" date="2023-10" db="EMBL/GenBank/DDBJ databases">
        <authorList>
            <person name="Maclean D."/>
            <person name="Macfadyen A."/>
        </authorList>
    </citation>
    <scope>NUCLEOTIDE SEQUENCE [LARGE SCALE GENOMIC DNA]</scope>
</reference>
<evidence type="ECO:0008006" key="3">
    <source>
        <dbReference type="Google" id="ProtNLM"/>
    </source>
</evidence>
<dbReference type="Proteomes" id="UP001314263">
    <property type="component" value="Unassembled WGS sequence"/>
</dbReference>
<dbReference type="EMBL" id="CAUYUE010000008">
    <property type="protein sequence ID" value="CAK0783434.1"/>
    <property type="molecule type" value="Genomic_DNA"/>
</dbReference>
<keyword evidence="2" id="KW-1185">Reference proteome</keyword>
<evidence type="ECO:0000313" key="2">
    <source>
        <dbReference type="Proteomes" id="UP001314263"/>
    </source>
</evidence>
<dbReference type="AlphaFoldDB" id="A0AAV1I7V4"/>
<organism evidence="1 2">
    <name type="scientific">Coccomyxa viridis</name>
    <dbReference type="NCBI Taxonomy" id="1274662"/>
    <lineage>
        <taxon>Eukaryota</taxon>
        <taxon>Viridiplantae</taxon>
        <taxon>Chlorophyta</taxon>
        <taxon>core chlorophytes</taxon>
        <taxon>Trebouxiophyceae</taxon>
        <taxon>Trebouxiophyceae incertae sedis</taxon>
        <taxon>Coccomyxaceae</taxon>
        <taxon>Coccomyxa</taxon>
    </lineage>
</organism>
<sequence length="251" mass="27944">MISLDTFALSSKTLDRSLLEDFLRGRPLCIANKAASDDQFIMEKVSGEELCRHVRHYLSYHMIKEFEVLDFLEESGLHVEGMDSSDGDVAALERRWLKPIYTAAPQLVLRLLEWLCKEGHYSEEELSSAMAIAKMSVDELPRCAQLAHYLPGPTMSAYELAHSGNQFTKDSSFIAPLLQSRYQDVCPSENFWGLASRGAQDEAKVEKSHSARMHVSSISSSGAVTFTQCLQGSSAWPEQPACAPLTTIAFM</sequence>
<protein>
    <recommendedName>
        <fullName evidence="3">LisH domain-containing protein</fullName>
    </recommendedName>
</protein>
<evidence type="ECO:0000313" key="1">
    <source>
        <dbReference type="EMBL" id="CAK0783434.1"/>
    </source>
</evidence>
<name>A0AAV1I7V4_9CHLO</name>
<gene>
    <name evidence="1" type="ORF">CVIRNUC_006633</name>
</gene>
<accession>A0AAV1I7V4</accession>
<comment type="caution">
    <text evidence="1">The sequence shown here is derived from an EMBL/GenBank/DDBJ whole genome shotgun (WGS) entry which is preliminary data.</text>
</comment>